<reference evidence="15" key="1">
    <citation type="submission" date="2020-11" db="EMBL/GenBank/DDBJ databases">
        <authorList>
            <person name="Tran Van P."/>
        </authorList>
    </citation>
    <scope>NUCLEOTIDE SEQUENCE</scope>
</reference>
<protein>
    <submittedName>
        <fullName evidence="15">(California timema) hypothetical protein</fullName>
    </submittedName>
</protein>
<feature type="chain" id="PRO_5030540693" evidence="12">
    <location>
        <begin position="26"/>
        <end position="938"/>
    </location>
</feature>
<evidence type="ECO:0000256" key="11">
    <source>
        <dbReference type="SAM" id="Phobius"/>
    </source>
</evidence>
<comment type="similarity">
    <text evidence="2">Belongs to the glutamate-gated ion channel (TC 1.A.10.1) family.</text>
</comment>
<evidence type="ECO:0000256" key="9">
    <source>
        <dbReference type="ARBA" id="ARBA00022989"/>
    </source>
</evidence>
<dbReference type="InterPro" id="IPR043429">
    <property type="entry name" value="ArtM/GltK/GlnP/TcyL/YhdX-like"/>
</dbReference>
<dbReference type="PANTHER" id="PTHR30614">
    <property type="entry name" value="MEMBRANE COMPONENT OF AMINO ACID ABC TRANSPORTER"/>
    <property type="match status" value="1"/>
</dbReference>
<dbReference type="PROSITE" id="PS50928">
    <property type="entry name" value="ABC_TM1"/>
    <property type="match status" value="2"/>
</dbReference>
<feature type="transmembrane region" description="Helical" evidence="11">
    <location>
        <begin position="298"/>
        <end position="318"/>
    </location>
</feature>
<feature type="domain" description="ABC transporter" evidence="13">
    <location>
        <begin position="673"/>
        <end position="929"/>
    </location>
</feature>
<dbReference type="GO" id="GO:0005524">
    <property type="term" value="F:ATP binding"/>
    <property type="evidence" value="ECO:0007669"/>
    <property type="project" value="UniProtKB-KW"/>
</dbReference>
<dbReference type="InterPro" id="IPR017871">
    <property type="entry name" value="ABC_transporter-like_CS"/>
</dbReference>
<dbReference type="AlphaFoldDB" id="A0A7R9J4U0"/>
<dbReference type="SUPFAM" id="SSF52540">
    <property type="entry name" value="P-loop containing nucleoside triphosphate hydrolases"/>
    <property type="match status" value="1"/>
</dbReference>
<dbReference type="Pfam" id="PF00497">
    <property type="entry name" value="SBP_bac_3"/>
    <property type="match status" value="1"/>
</dbReference>
<evidence type="ECO:0000256" key="10">
    <source>
        <dbReference type="ARBA" id="ARBA00023136"/>
    </source>
</evidence>
<evidence type="ECO:0000313" key="15">
    <source>
        <dbReference type="EMBL" id="CAD7572750.1"/>
    </source>
</evidence>
<evidence type="ECO:0000256" key="2">
    <source>
        <dbReference type="ARBA" id="ARBA00008685"/>
    </source>
</evidence>
<feature type="transmembrane region" description="Helical" evidence="11">
    <location>
        <begin position="538"/>
        <end position="558"/>
    </location>
</feature>
<dbReference type="Gene3D" id="1.10.3720.10">
    <property type="entry name" value="MetI-like"/>
    <property type="match status" value="2"/>
</dbReference>
<dbReference type="SMART" id="SM00079">
    <property type="entry name" value="PBPe"/>
    <property type="match status" value="1"/>
</dbReference>
<feature type="transmembrane region" description="Helical" evidence="11">
    <location>
        <begin position="372"/>
        <end position="389"/>
    </location>
</feature>
<keyword evidence="5" id="KW-0997">Cell inner membrane</keyword>
<dbReference type="GO" id="GO:0016887">
    <property type="term" value="F:ATP hydrolysis activity"/>
    <property type="evidence" value="ECO:0007669"/>
    <property type="project" value="InterPro"/>
</dbReference>
<dbReference type="PROSITE" id="PS50893">
    <property type="entry name" value="ABC_TRANSPORTER_2"/>
    <property type="match status" value="1"/>
</dbReference>
<dbReference type="GO" id="GO:0043190">
    <property type="term" value="C:ATP-binding cassette (ABC) transporter complex"/>
    <property type="evidence" value="ECO:0007669"/>
    <property type="project" value="InterPro"/>
</dbReference>
<dbReference type="CDD" id="cd06261">
    <property type="entry name" value="TM_PBP2"/>
    <property type="match status" value="2"/>
</dbReference>
<gene>
    <name evidence="15" type="ORF">TCMB3V08_LOCUS5394</name>
</gene>
<organism evidence="15">
    <name type="scientific">Timema californicum</name>
    <name type="common">California timema</name>
    <name type="synonym">Walking stick</name>
    <dbReference type="NCBI Taxonomy" id="61474"/>
    <lineage>
        <taxon>Eukaryota</taxon>
        <taxon>Metazoa</taxon>
        <taxon>Ecdysozoa</taxon>
        <taxon>Arthropoda</taxon>
        <taxon>Hexapoda</taxon>
        <taxon>Insecta</taxon>
        <taxon>Pterygota</taxon>
        <taxon>Neoptera</taxon>
        <taxon>Polyneoptera</taxon>
        <taxon>Phasmatodea</taxon>
        <taxon>Timematodea</taxon>
        <taxon>Timematoidea</taxon>
        <taxon>Timematidae</taxon>
        <taxon>Timema</taxon>
    </lineage>
</organism>
<proteinExistence type="inferred from homology"/>
<evidence type="ECO:0000259" key="13">
    <source>
        <dbReference type="PROSITE" id="PS50893"/>
    </source>
</evidence>
<accession>A0A7R9J4U0</accession>
<feature type="transmembrane region" description="Helical" evidence="11">
    <location>
        <begin position="504"/>
        <end position="526"/>
    </location>
</feature>
<keyword evidence="9 11" id="KW-1133">Transmembrane helix</keyword>
<dbReference type="SUPFAM" id="SSF161098">
    <property type="entry name" value="MetI-like"/>
    <property type="match status" value="2"/>
</dbReference>
<dbReference type="Pfam" id="PF00005">
    <property type="entry name" value="ABC_tran"/>
    <property type="match status" value="1"/>
</dbReference>
<dbReference type="InterPro" id="IPR001320">
    <property type="entry name" value="Iontro_rcpt_C"/>
</dbReference>
<evidence type="ECO:0000256" key="4">
    <source>
        <dbReference type="ARBA" id="ARBA00022475"/>
    </source>
</evidence>
<evidence type="ECO:0000256" key="3">
    <source>
        <dbReference type="ARBA" id="ARBA00022448"/>
    </source>
</evidence>
<comment type="subcellular location">
    <subcellularLocation>
        <location evidence="1">Cell membrane</location>
        <topology evidence="1">Multi-pass membrane protein</topology>
    </subcellularLocation>
</comment>
<keyword evidence="7" id="KW-0547">Nucleotide-binding</keyword>
<dbReference type="InterPro" id="IPR000515">
    <property type="entry name" value="MetI-like"/>
</dbReference>
<dbReference type="SUPFAM" id="SSF53850">
    <property type="entry name" value="Periplasmic binding protein-like II"/>
    <property type="match status" value="1"/>
</dbReference>
<evidence type="ECO:0000256" key="6">
    <source>
        <dbReference type="ARBA" id="ARBA00022692"/>
    </source>
</evidence>
<dbReference type="Pfam" id="PF00528">
    <property type="entry name" value="BPD_transp_1"/>
    <property type="match status" value="1"/>
</dbReference>
<dbReference type="InterPro" id="IPR010065">
    <property type="entry name" value="AA_ABC_transptr_permease_3TM"/>
</dbReference>
<dbReference type="InterPro" id="IPR027417">
    <property type="entry name" value="P-loop_NTPase"/>
</dbReference>
<dbReference type="InterPro" id="IPR003439">
    <property type="entry name" value="ABC_transporter-like_ATP-bd"/>
</dbReference>
<feature type="domain" description="ABC transmembrane type-1" evidence="14">
    <location>
        <begin position="290"/>
        <end position="494"/>
    </location>
</feature>
<dbReference type="Gene3D" id="3.40.190.10">
    <property type="entry name" value="Periplasmic binding protein-like II"/>
    <property type="match status" value="2"/>
</dbReference>
<dbReference type="GO" id="GO:0015276">
    <property type="term" value="F:ligand-gated monoatomic ion channel activity"/>
    <property type="evidence" value="ECO:0007669"/>
    <property type="project" value="InterPro"/>
</dbReference>
<keyword evidence="8" id="KW-0067">ATP-binding</keyword>
<feature type="transmembrane region" description="Helical" evidence="11">
    <location>
        <begin position="330"/>
        <end position="352"/>
    </location>
</feature>
<keyword evidence="6 11" id="KW-0812">Transmembrane</keyword>
<evidence type="ECO:0000256" key="1">
    <source>
        <dbReference type="ARBA" id="ARBA00004651"/>
    </source>
</evidence>
<dbReference type="PROSITE" id="PS00211">
    <property type="entry name" value="ABC_TRANSPORTER_1"/>
    <property type="match status" value="1"/>
</dbReference>
<dbReference type="SMART" id="SM00382">
    <property type="entry name" value="AAA"/>
    <property type="match status" value="1"/>
</dbReference>
<dbReference type="EMBL" id="OE181209">
    <property type="protein sequence ID" value="CAD7572750.1"/>
    <property type="molecule type" value="Genomic_DNA"/>
</dbReference>
<dbReference type="InterPro" id="IPR001638">
    <property type="entry name" value="Solute-binding_3/MltF_N"/>
</dbReference>
<keyword evidence="10 11" id="KW-0472">Membrane</keyword>
<feature type="signal peptide" evidence="12">
    <location>
        <begin position="1"/>
        <end position="25"/>
    </location>
</feature>
<evidence type="ECO:0000256" key="7">
    <source>
        <dbReference type="ARBA" id="ARBA00022741"/>
    </source>
</evidence>
<dbReference type="NCBIfam" id="TIGR01726">
    <property type="entry name" value="HEQRo_perm_3TM"/>
    <property type="match status" value="2"/>
</dbReference>
<evidence type="ECO:0000256" key="5">
    <source>
        <dbReference type="ARBA" id="ARBA00022519"/>
    </source>
</evidence>
<feature type="domain" description="ABC transmembrane type-1" evidence="14">
    <location>
        <begin position="502"/>
        <end position="697"/>
    </location>
</feature>
<evidence type="ECO:0000256" key="8">
    <source>
        <dbReference type="ARBA" id="ARBA00022840"/>
    </source>
</evidence>
<dbReference type="Gene3D" id="3.40.50.300">
    <property type="entry name" value="P-loop containing nucleotide triphosphate hydrolases"/>
    <property type="match status" value="1"/>
</dbReference>
<dbReference type="PANTHER" id="PTHR30614:SF10">
    <property type="entry name" value="ARGININE ABC TRANSPORTER PERMEASE PROTEIN ARTM"/>
    <property type="match status" value="1"/>
</dbReference>
<dbReference type="CDD" id="cd03262">
    <property type="entry name" value="ABC_HisP_GlnQ"/>
    <property type="match status" value="1"/>
</dbReference>
<keyword evidence="3" id="KW-0813">Transport</keyword>
<dbReference type="InterPro" id="IPR003593">
    <property type="entry name" value="AAA+_ATPase"/>
</dbReference>
<dbReference type="GO" id="GO:0006865">
    <property type="term" value="P:amino acid transport"/>
    <property type="evidence" value="ECO:0007669"/>
    <property type="project" value="TreeGrafter"/>
</dbReference>
<keyword evidence="12" id="KW-0732">Signal</keyword>
<keyword evidence="4" id="KW-1003">Cell membrane</keyword>
<feature type="transmembrane region" description="Helical" evidence="11">
    <location>
        <begin position="473"/>
        <end position="498"/>
    </location>
</feature>
<sequence length="938" mass="101535">MMMRNRLFTASLTVALLATSAFSQAKDFGTLKFATEAAYPPFNQTTPSGKIVGYEPDMVAELAKRAGFKYEIIAQKWSGMIPGLIDGKYDAVIDAVTVTPKRAEAIDFTHQYTVSVSSFVTAKKSPLATLPGSGTIVTADDDAGMKKAIDDLKTTFKGKTIAVQVATIQADFLQKYLGDVATIRTYQAGPETFADLMNGRVDAVMASRTNLNAFVKKHAEAISSSGYGFSGGVLGAGSAIGLRKGNSELQQVLNQALDSMIKDGTLSKLSIKWFGEDILGFGDEGWGGVLLNAAAVTVSVSLCAWLLGALLGSVLCWMQIAGSRWQQRLAAGYITLFRGVPELLVIYLFYFGGRQVVSTVGTALGFQGPFDVNGFVAGAIAIGLISGAYQSGVFRGAFYAIPGGTLEAATVTGMGRLMMFRRIIVPQALRTALPGMGNQWQSVIKESALVSVTGLVETMNQVSTAANSTQMSFFFYSVGAVIYLIITTCSDMQTLLALLKGLPLTINLALLSLFGGGVLALLLNLLRMTRVGSVFCRFYVWLFRGTPLLIQIFMVYYGLGSLPAVRESLFWPLLRDPYWCGLLALILNDAAYTSEILRGGLRAVSQQSLEAAKVSGMSSYKIFTRITLPIAIRQALPAYSNEIISMIKATSLVSTISLMEMTGIADSIVSSTFRALEVFLSAAVIYLILTMLSYAGHEVLHDISLTAQDGDVISLIGASGSGKSTLLRCIPFLEVPQAGEIAVGEVNVTLDNADEKLSREQRRRIKLMRMQLGFVFQSFNLWPHKTVMQNIIEAPVHVQKRSHKEAIEEAEALLHKVGLYAKRDAWPSQLSGGQQQRVAIARALAQQPKAILFDEPTSALDPELVGEVLRVIRSLAEEGRTMIIVTHEMGFAREVSNKAVFLHQGIIEESGSPEQVFLDPISPRCRAFVNSHFERNAG</sequence>
<name>A0A7R9J4U0_TIMCA</name>
<dbReference type="SMART" id="SM00062">
    <property type="entry name" value="PBPb"/>
    <property type="match status" value="1"/>
</dbReference>
<evidence type="ECO:0000256" key="12">
    <source>
        <dbReference type="SAM" id="SignalP"/>
    </source>
</evidence>
<dbReference type="CDD" id="cd13530">
    <property type="entry name" value="PBP2_peptides_like"/>
    <property type="match status" value="1"/>
</dbReference>
<dbReference type="InterPro" id="IPR035906">
    <property type="entry name" value="MetI-like_sf"/>
</dbReference>
<evidence type="ECO:0000259" key="14">
    <source>
        <dbReference type="PROSITE" id="PS50928"/>
    </source>
</evidence>